<organism evidence="1 2">
    <name type="scientific">Rhodomicrobium vannielii (strain ATCC 17100 / DSM 162 / LMG 4299 / NCIMB 10020 / ATH 3.1.1)</name>
    <dbReference type="NCBI Taxonomy" id="648757"/>
    <lineage>
        <taxon>Bacteria</taxon>
        <taxon>Pseudomonadati</taxon>
        <taxon>Pseudomonadota</taxon>
        <taxon>Alphaproteobacteria</taxon>
        <taxon>Hyphomicrobiales</taxon>
        <taxon>Hyphomicrobiaceae</taxon>
        <taxon>Rhodomicrobium</taxon>
    </lineage>
</organism>
<name>E3I0P9_RHOVT</name>
<evidence type="ECO:0000313" key="1">
    <source>
        <dbReference type="EMBL" id="ADP71139.1"/>
    </source>
</evidence>
<dbReference type="GO" id="GO:0016874">
    <property type="term" value="F:ligase activity"/>
    <property type="evidence" value="ECO:0007669"/>
    <property type="project" value="UniProtKB-KW"/>
</dbReference>
<keyword evidence="1" id="KW-0436">Ligase</keyword>
<protein>
    <submittedName>
        <fullName evidence="1">AMP-dependent synthetase and ligase</fullName>
    </submittedName>
</protein>
<keyword evidence="2" id="KW-1185">Reference proteome</keyword>
<sequence>MGTVLTWFLGRLTAWGLGNVATLLSAGLSNFLGPAANALLALLKGFVSIIVDLSKKLRGALLAWGGRCRHSRVVRSPRLVDRADFSGLQAQVQTLPKRPAVALQRNR</sequence>
<dbReference type="Proteomes" id="UP000001399">
    <property type="component" value="Chromosome"/>
</dbReference>
<dbReference type="HOGENOM" id="CLU_2208051_0_0_5"/>
<dbReference type="OrthoDB" id="7959441at2"/>
<proteinExistence type="predicted"/>
<dbReference type="STRING" id="648757.Rvan_1903"/>
<evidence type="ECO:0000313" key="2">
    <source>
        <dbReference type="Proteomes" id="UP000001399"/>
    </source>
</evidence>
<dbReference type="AlphaFoldDB" id="E3I0P9"/>
<gene>
    <name evidence="1" type="ordered locus">Rvan_1903</name>
</gene>
<accession>E3I0P9</accession>
<dbReference type="EMBL" id="CP002292">
    <property type="protein sequence ID" value="ADP71139.1"/>
    <property type="molecule type" value="Genomic_DNA"/>
</dbReference>
<dbReference type="KEGG" id="rva:Rvan_1903"/>
<dbReference type="RefSeq" id="WP_013419526.1">
    <property type="nucleotide sequence ID" value="NC_014664.1"/>
</dbReference>
<reference evidence="2" key="1">
    <citation type="journal article" date="2011" name="J. Bacteriol.">
        <title>Genome sequences of eight morphologically diverse alphaproteobacteria.</title>
        <authorList>
            <consortium name="US DOE Joint Genome Institute"/>
            <person name="Brown P.J."/>
            <person name="Kysela D.T."/>
            <person name="Buechlein A."/>
            <person name="Hemmerich C."/>
            <person name="Brun Y.V."/>
        </authorList>
    </citation>
    <scope>NUCLEOTIDE SEQUENCE [LARGE SCALE GENOMIC DNA]</scope>
    <source>
        <strain evidence="2">ATCC 17100 / ATH 3.1.1 / DSM 162 / LMG 4299</strain>
    </source>
</reference>